<feature type="domain" description="Glycosyl transferase family 1" evidence="1">
    <location>
        <begin position="290"/>
        <end position="465"/>
    </location>
</feature>
<evidence type="ECO:0000313" key="3">
    <source>
        <dbReference type="EMBL" id="OGH03363.1"/>
    </source>
</evidence>
<proteinExistence type="predicted"/>
<evidence type="ECO:0000259" key="1">
    <source>
        <dbReference type="Pfam" id="PF00534"/>
    </source>
</evidence>
<protein>
    <recommendedName>
        <fullName evidence="5">Glycosyl transferase family 1</fullName>
    </recommendedName>
</protein>
<dbReference type="AlphaFoldDB" id="A0A1F6GYW7"/>
<dbReference type="PANTHER" id="PTHR12526">
    <property type="entry name" value="GLYCOSYLTRANSFERASE"/>
    <property type="match status" value="1"/>
</dbReference>
<accession>A0A1F6GYW7</accession>
<dbReference type="Pfam" id="PF00534">
    <property type="entry name" value="Glycos_transf_1"/>
    <property type="match status" value="1"/>
</dbReference>
<dbReference type="Pfam" id="PF11997">
    <property type="entry name" value="DUF3492"/>
    <property type="match status" value="1"/>
</dbReference>
<dbReference type="Proteomes" id="UP000177583">
    <property type="component" value="Unassembled WGS sequence"/>
</dbReference>
<comment type="caution">
    <text evidence="3">The sequence shown here is derived from an EMBL/GenBank/DDBJ whole genome shotgun (WGS) entry which is preliminary data.</text>
</comment>
<organism evidence="3 4">
    <name type="scientific">Candidatus Lambdaproteobacteria bacterium RIFOXYD2_FULL_56_26</name>
    <dbReference type="NCBI Taxonomy" id="1817773"/>
    <lineage>
        <taxon>Bacteria</taxon>
        <taxon>Pseudomonadati</taxon>
        <taxon>Pseudomonadota</taxon>
        <taxon>Candidatus Lambdaproteobacteria</taxon>
    </lineage>
</organism>
<evidence type="ECO:0000259" key="2">
    <source>
        <dbReference type="Pfam" id="PF11997"/>
    </source>
</evidence>
<reference evidence="3 4" key="1">
    <citation type="journal article" date="2016" name="Nat. Commun.">
        <title>Thousands of microbial genomes shed light on interconnected biogeochemical processes in an aquifer system.</title>
        <authorList>
            <person name="Anantharaman K."/>
            <person name="Brown C.T."/>
            <person name="Hug L.A."/>
            <person name="Sharon I."/>
            <person name="Castelle C.J."/>
            <person name="Probst A.J."/>
            <person name="Thomas B.C."/>
            <person name="Singh A."/>
            <person name="Wilkins M.J."/>
            <person name="Karaoz U."/>
            <person name="Brodie E.L."/>
            <person name="Williams K.H."/>
            <person name="Hubbard S.S."/>
            <person name="Banfield J.F."/>
        </authorList>
    </citation>
    <scope>NUCLEOTIDE SEQUENCE [LARGE SCALE GENOMIC DNA]</scope>
</reference>
<sequence length="508" mass="56879">MTTDVCLVLEGTYPYVSGGVSSWTHDLIKEQPHLTFTLFCLVPPGFKTKMAYEVPGNVKEIVRVELQKLPKRLSKVGEKRKQKLMQDLIGPLLKLQTDPSLEDLEYLVTLLKEVGEIGREVLTDSPEAFDLLCQMYEKTLNTSSFLDYFWSWRSLLGGLFSVLVCPLPRSRCYHALCTGYAGLFLARASLESGRPCLLTEHGIYTNERRIEIGTAEWLDDRQSLNLNVDQRAVRKSLRDFWIESFIGYSKLAYQVAESSITLYEGNKELQIEDGADPQRLKVIPNGIDYEAYSRIPRKQGGRPTVGFLGRVVPIKDLKTLIRACSFLKAAVPEALVWIMGPTEEDEAYFEECKELVAHGGLEETVLFLGKVNIKEYLGKFDLLVLTSLSEAQPLVILEAGAVGVPSIATDVGSCSELLYGRPDEDPQLGPGGIVCPLASPSAIGEAMIKLLGEKELYEQCSRAIKARVDRYYRKELQNQAYRQMYDELLAMPDVDTLARVGARLPSEI</sequence>
<feature type="domain" description="DUF3492" evidence="2">
    <location>
        <begin position="3"/>
        <end position="278"/>
    </location>
</feature>
<dbReference type="SUPFAM" id="SSF53756">
    <property type="entry name" value="UDP-Glycosyltransferase/glycogen phosphorylase"/>
    <property type="match status" value="1"/>
</dbReference>
<evidence type="ECO:0008006" key="5">
    <source>
        <dbReference type="Google" id="ProtNLM"/>
    </source>
</evidence>
<dbReference type="InterPro" id="IPR001296">
    <property type="entry name" value="Glyco_trans_1"/>
</dbReference>
<dbReference type="InterPro" id="IPR022622">
    <property type="entry name" value="DUF3492"/>
</dbReference>
<dbReference type="InterPro" id="IPR047691">
    <property type="entry name" value="PelF-like"/>
</dbReference>
<dbReference type="NCBIfam" id="NF038011">
    <property type="entry name" value="PelF"/>
    <property type="match status" value="1"/>
</dbReference>
<name>A0A1F6GYW7_9PROT</name>
<dbReference type="GO" id="GO:0016757">
    <property type="term" value="F:glycosyltransferase activity"/>
    <property type="evidence" value="ECO:0007669"/>
    <property type="project" value="InterPro"/>
</dbReference>
<gene>
    <name evidence="3" type="ORF">A2557_02450</name>
</gene>
<evidence type="ECO:0000313" key="4">
    <source>
        <dbReference type="Proteomes" id="UP000177583"/>
    </source>
</evidence>
<dbReference type="PANTHER" id="PTHR12526:SF608">
    <property type="entry name" value="PELF"/>
    <property type="match status" value="1"/>
</dbReference>
<dbReference type="Gene3D" id="3.40.50.2000">
    <property type="entry name" value="Glycogen Phosphorylase B"/>
    <property type="match status" value="2"/>
</dbReference>
<dbReference type="EMBL" id="MFNF01000017">
    <property type="protein sequence ID" value="OGH03363.1"/>
    <property type="molecule type" value="Genomic_DNA"/>
</dbReference>